<evidence type="ECO:0008006" key="4">
    <source>
        <dbReference type="Google" id="ProtNLM"/>
    </source>
</evidence>
<comment type="caution">
    <text evidence="2">The sequence shown here is derived from an EMBL/GenBank/DDBJ whole genome shotgun (WGS) entry which is preliminary data.</text>
</comment>
<gene>
    <name evidence="2" type="ORF">TSACC_3692</name>
</gene>
<dbReference type="AlphaFoldDB" id="A0A146GE72"/>
<keyword evidence="3" id="KW-1185">Reference proteome</keyword>
<dbReference type="EMBL" id="BDCO01000003">
    <property type="protein sequence ID" value="GAT35621.1"/>
    <property type="molecule type" value="Genomic_DNA"/>
</dbReference>
<dbReference type="InParanoid" id="A0A146GE72"/>
<reference evidence="3" key="1">
    <citation type="journal article" date="2017" name="Genome Announc.">
        <title>Draft Genome Sequence of Terrimicrobium sacchariphilum NM-5T, a Facultative Anaerobic Soil Bacterium of the Class Spartobacteria.</title>
        <authorList>
            <person name="Qiu Y.L."/>
            <person name="Tourlousse D.M."/>
            <person name="Matsuura N."/>
            <person name="Ohashi A."/>
            <person name="Sekiguchi Y."/>
        </authorList>
    </citation>
    <scope>NUCLEOTIDE SEQUENCE [LARGE SCALE GENOMIC DNA]</scope>
    <source>
        <strain evidence="3">NM-5</strain>
    </source>
</reference>
<name>A0A146GE72_TERSA</name>
<organism evidence="2 3">
    <name type="scientific">Terrimicrobium sacchariphilum</name>
    <dbReference type="NCBI Taxonomy" id="690879"/>
    <lineage>
        <taxon>Bacteria</taxon>
        <taxon>Pseudomonadati</taxon>
        <taxon>Verrucomicrobiota</taxon>
        <taxon>Terrimicrobiia</taxon>
        <taxon>Terrimicrobiales</taxon>
        <taxon>Terrimicrobiaceae</taxon>
        <taxon>Terrimicrobium</taxon>
    </lineage>
</organism>
<feature type="chain" id="PRO_5007524922" description="DUF4398 domain-containing protein" evidence="1">
    <location>
        <begin position="22"/>
        <end position="145"/>
    </location>
</feature>
<dbReference type="Proteomes" id="UP000076023">
    <property type="component" value="Unassembled WGS sequence"/>
</dbReference>
<keyword evidence="1" id="KW-0732">Signal</keyword>
<feature type="signal peptide" evidence="1">
    <location>
        <begin position="1"/>
        <end position="21"/>
    </location>
</feature>
<dbReference type="STRING" id="690879.TSACC_3692"/>
<dbReference type="RefSeq" id="WP_075081418.1">
    <property type="nucleotide sequence ID" value="NZ_BDCO01000003.1"/>
</dbReference>
<proteinExistence type="predicted"/>
<protein>
    <recommendedName>
        <fullName evidence="4">DUF4398 domain-containing protein</fullName>
    </recommendedName>
</protein>
<evidence type="ECO:0000313" key="2">
    <source>
        <dbReference type="EMBL" id="GAT35621.1"/>
    </source>
</evidence>
<evidence type="ECO:0000256" key="1">
    <source>
        <dbReference type="SAM" id="SignalP"/>
    </source>
</evidence>
<sequence length="145" mass="16173">MKLFLSLVLALAFVGCSTMTGKEKALEAARTMSPQQRETYYKTLYSQGVINESEYKDWSTANARIIALQKQEAAEWAAMTPYERKMVKLKEQELALQQAELDQMQRDSMMAGVRHSTGEAATFARSNAENLNNSANAQTIANAAR</sequence>
<dbReference type="PROSITE" id="PS51257">
    <property type="entry name" value="PROKAR_LIPOPROTEIN"/>
    <property type="match status" value="1"/>
</dbReference>
<evidence type="ECO:0000313" key="3">
    <source>
        <dbReference type="Proteomes" id="UP000076023"/>
    </source>
</evidence>
<accession>A0A146GE72</accession>